<dbReference type="PANTHER" id="PTHR31157:SF1">
    <property type="entry name" value="SCP DOMAIN-CONTAINING PROTEIN"/>
    <property type="match status" value="1"/>
</dbReference>
<evidence type="ECO:0000313" key="4">
    <source>
        <dbReference type="EMBL" id="KAJ2800970.1"/>
    </source>
</evidence>
<feature type="domain" description="SCP" evidence="3">
    <location>
        <begin position="104"/>
        <end position="205"/>
    </location>
</feature>
<gene>
    <name evidence="4" type="ORF">H4R20_003858</name>
</gene>
<dbReference type="PANTHER" id="PTHR31157">
    <property type="entry name" value="SCP DOMAIN-CONTAINING PROTEIN"/>
    <property type="match status" value="1"/>
</dbReference>
<dbReference type="Gene3D" id="3.40.33.10">
    <property type="entry name" value="CAP"/>
    <property type="match status" value="1"/>
</dbReference>
<sequence>MVKLLGSLAVATSLLVSALVSAAPVQVVPEQARRDYHEVNTNYVARPTGVAPVVHTVTKYIYGHHRPTGYSTQEPAYSAAPEPTSGYYSTTPSTPTDSWKSQMLKKVNDIRAELGKNPLTIDERLNSMAQAHSNYQASAATMTHSDPSGSLGSRCSQFGIDWSGVAENVAWNYKDVTEVVQGWKDSPGHYENMIGDYNVVGFGVTDLYWTQDFAKI</sequence>
<comment type="caution">
    <text evidence="4">The sequence shown here is derived from an EMBL/GenBank/DDBJ whole genome shotgun (WGS) entry which is preliminary data.</text>
</comment>
<feature type="chain" id="PRO_5040778406" description="SCP domain-containing protein" evidence="2">
    <location>
        <begin position="23"/>
        <end position="216"/>
    </location>
</feature>
<proteinExistence type="predicted"/>
<feature type="region of interest" description="Disordered" evidence="1">
    <location>
        <begin position="72"/>
        <end position="94"/>
    </location>
</feature>
<protein>
    <recommendedName>
        <fullName evidence="3">SCP domain-containing protein</fullName>
    </recommendedName>
</protein>
<keyword evidence="2" id="KW-0732">Signal</keyword>
<feature type="signal peptide" evidence="2">
    <location>
        <begin position="1"/>
        <end position="22"/>
    </location>
</feature>
<dbReference type="SUPFAM" id="SSF55797">
    <property type="entry name" value="PR-1-like"/>
    <property type="match status" value="1"/>
</dbReference>
<dbReference type="InterPro" id="IPR014044">
    <property type="entry name" value="CAP_dom"/>
</dbReference>
<evidence type="ECO:0000313" key="5">
    <source>
        <dbReference type="Proteomes" id="UP001140094"/>
    </source>
</evidence>
<evidence type="ECO:0000256" key="1">
    <source>
        <dbReference type="SAM" id="MobiDB-lite"/>
    </source>
</evidence>
<evidence type="ECO:0000256" key="2">
    <source>
        <dbReference type="SAM" id="SignalP"/>
    </source>
</evidence>
<dbReference type="EMBL" id="JANBUO010000893">
    <property type="protein sequence ID" value="KAJ2800970.1"/>
    <property type="molecule type" value="Genomic_DNA"/>
</dbReference>
<keyword evidence="5" id="KW-1185">Reference proteome</keyword>
<organism evidence="4 5">
    <name type="scientific">Coemansia guatemalensis</name>
    <dbReference type="NCBI Taxonomy" id="2761395"/>
    <lineage>
        <taxon>Eukaryota</taxon>
        <taxon>Fungi</taxon>
        <taxon>Fungi incertae sedis</taxon>
        <taxon>Zoopagomycota</taxon>
        <taxon>Kickxellomycotina</taxon>
        <taxon>Kickxellomycetes</taxon>
        <taxon>Kickxellales</taxon>
        <taxon>Kickxellaceae</taxon>
        <taxon>Coemansia</taxon>
    </lineage>
</organism>
<reference evidence="4" key="1">
    <citation type="submission" date="2022-07" db="EMBL/GenBank/DDBJ databases">
        <title>Phylogenomic reconstructions and comparative analyses of Kickxellomycotina fungi.</title>
        <authorList>
            <person name="Reynolds N.K."/>
            <person name="Stajich J.E."/>
            <person name="Barry K."/>
            <person name="Grigoriev I.V."/>
            <person name="Crous P."/>
            <person name="Smith M.E."/>
        </authorList>
    </citation>
    <scope>NUCLEOTIDE SEQUENCE</scope>
    <source>
        <strain evidence="4">NRRL 1565</strain>
    </source>
</reference>
<dbReference type="Pfam" id="PF00188">
    <property type="entry name" value="CAP"/>
    <property type="match status" value="1"/>
</dbReference>
<name>A0A9W8LSA0_9FUNG</name>
<dbReference type="CDD" id="cd05379">
    <property type="entry name" value="CAP_bacterial"/>
    <property type="match status" value="1"/>
</dbReference>
<dbReference type="InterPro" id="IPR035940">
    <property type="entry name" value="CAP_sf"/>
</dbReference>
<accession>A0A9W8LSA0</accession>
<dbReference type="AlphaFoldDB" id="A0A9W8LSA0"/>
<dbReference type="Proteomes" id="UP001140094">
    <property type="component" value="Unassembled WGS sequence"/>
</dbReference>
<dbReference type="OrthoDB" id="568194at2759"/>
<evidence type="ECO:0000259" key="3">
    <source>
        <dbReference type="Pfam" id="PF00188"/>
    </source>
</evidence>
<feature type="compositionally biased region" description="Low complexity" evidence="1">
    <location>
        <begin position="83"/>
        <end position="94"/>
    </location>
</feature>